<dbReference type="EMBL" id="WWEO01000041">
    <property type="protein sequence ID" value="NCD69544.1"/>
    <property type="molecule type" value="Genomic_DNA"/>
</dbReference>
<dbReference type="Gene3D" id="3.40.1420.30">
    <property type="match status" value="1"/>
</dbReference>
<proteinExistence type="predicted"/>
<name>A0A965ZEF1_9SPHI</name>
<feature type="domain" description="Putative beta-lactamase-inhibitor-like PepSY-like" evidence="1">
    <location>
        <begin position="171"/>
        <end position="201"/>
    </location>
</feature>
<evidence type="ECO:0000313" key="2">
    <source>
        <dbReference type="EMBL" id="NCD69544.1"/>
    </source>
</evidence>
<sequence length="305" mass="32639">MNLKNYYPLMLLGLVLVILSSCSKESASTKSQNTSTSTTATSSTGAIAITTASTLAASNSKDSIYLVGCIPGHGRKDTIAFSALPAAISPYLTTNYSGYTFVKAFQIDSASVVNSYIVVIKYNNNYVGLKFSADGTFIKVLEQRAGVDLLGKNGFHPGGPFDNRDGRQRDTIALSAIPSVVTNYFTTTYPTDTLLHASVTRDTTYILISKNNGLFATAVSNTGTLVKRVQLNRILKHTAVTQANLLAAITTYLSTTYPGYVFDKAFAESVNGTVQAYDVFITVNSTKYVVGFNATGTFVKAVALH</sequence>
<reference evidence="2" key="1">
    <citation type="submission" date="2020-01" db="EMBL/GenBank/DDBJ databases">
        <authorList>
            <person name="Seo Y.L."/>
        </authorList>
    </citation>
    <scope>NUCLEOTIDE SEQUENCE</scope>
    <source>
        <strain evidence="2">R11</strain>
    </source>
</reference>
<comment type="caution">
    <text evidence="2">The sequence shown here is derived from an EMBL/GenBank/DDBJ whole genome shotgun (WGS) entry which is preliminary data.</text>
</comment>
<evidence type="ECO:0000313" key="3">
    <source>
        <dbReference type="Proteomes" id="UP000638732"/>
    </source>
</evidence>
<gene>
    <name evidence="2" type="ORF">GSY63_09270</name>
</gene>
<protein>
    <recommendedName>
        <fullName evidence="1">Putative beta-lactamase-inhibitor-like PepSY-like domain-containing protein</fullName>
    </recommendedName>
</protein>
<keyword evidence="3" id="KW-1185">Reference proteome</keyword>
<dbReference type="PROSITE" id="PS51257">
    <property type="entry name" value="PROKAR_LIPOPROTEIN"/>
    <property type="match status" value="1"/>
</dbReference>
<dbReference type="Proteomes" id="UP000638732">
    <property type="component" value="Unassembled WGS sequence"/>
</dbReference>
<organism evidence="2 3">
    <name type="scientific">Mucilaginibacter agri</name>
    <dbReference type="NCBI Taxonomy" id="2695265"/>
    <lineage>
        <taxon>Bacteria</taxon>
        <taxon>Pseudomonadati</taxon>
        <taxon>Bacteroidota</taxon>
        <taxon>Sphingobacteriia</taxon>
        <taxon>Sphingobacteriales</taxon>
        <taxon>Sphingobacteriaceae</taxon>
        <taxon>Mucilaginibacter</taxon>
    </lineage>
</organism>
<accession>A0A965ZEF1</accession>
<reference evidence="2" key="2">
    <citation type="submission" date="2020-10" db="EMBL/GenBank/DDBJ databases">
        <title>Mucilaginibacter sp. nov., isolated from soil.</title>
        <authorList>
            <person name="Jeon C.O."/>
        </authorList>
    </citation>
    <scope>NUCLEOTIDE SEQUENCE</scope>
    <source>
        <strain evidence="2">R11</strain>
    </source>
</reference>
<dbReference type="Pfam" id="PF11396">
    <property type="entry name" value="PepSY_like"/>
    <property type="match status" value="2"/>
</dbReference>
<feature type="domain" description="Putative beta-lactamase-inhibitor-like PepSY-like" evidence="1">
    <location>
        <begin position="75"/>
        <end position="139"/>
    </location>
</feature>
<evidence type="ECO:0000259" key="1">
    <source>
        <dbReference type="Pfam" id="PF11396"/>
    </source>
</evidence>
<dbReference type="SUPFAM" id="SSF160574">
    <property type="entry name" value="BT0923-like"/>
    <property type="match status" value="1"/>
</dbReference>
<dbReference type="RefSeq" id="WP_166585507.1">
    <property type="nucleotide sequence ID" value="NZ_WWEO01000041.1"/>
</dbReference>
<dbReference type="InterPro" id="IPR021533">
    <property type="entry name" value="PepSY-like"/>
</dbReference>
<dbReference type="AlphaFoldDB" id="A0A965ZEF1"/>